<evidence type="ECO:0000256" key="4">
    <source>
        <dbReference type="PIRSR" id="PIRSR000097-3"/>
    </source>
</evidence>
<dbReference type="PIRSF" id="PIRSF000097">
    <property type="entry name" value="AKR"/>
    <property type="match status" value="1"/>
</dbReference>
<evidence type="ECO:0000256" key="2">
    <source>
        <dbReference type="PIRSR" id="PIRSR000097-1"/>
    </source>
</evidence>
<name>A0AAV9WSA9_9PEZI</name>
<gene>
    <name evidence="6" type="ORF">TWF694_005911</name>
</gene>
<feature type="domain" description="NADP-dependent oxidoreductase" evidence="5">
    <location>
        <begin position="32"/>
        <end position="276"/>
    </location>
</feature>
<dbReference type="AlphaFoldDB" id="A0AAV9WSA9"/>
<sequence length="289" mass="32803">MSSKEAQEAFTADTCLTLANGEKIPQIQLGVWESYDEECYNAVLWALEAGYRGIDSAEWYENEHICGRAILDFLSKTPTLTRSSIFFTTKLRHNVSYDATRAAITRSLEQSKLSYIDLYLIHAPYGGPLIREEIYRALVDAVKEGQVKSWGVSNYGIRHLQEILDKFPDHPPLVNQIELNPFNTQSEIVEFCREKGIILQAYTPLAKSQRFEDETVKAVAGKYGRSSAEVMVKWGLQEGFVSLPKSVRKERIVGNLKGSEGWALEEEDMVKLRGLDEHFVTEWDPTDCP</sequence>
<keyword evidence="7" id="KW-1185">Reference proteome</keyword>
<dbReference type="InterPro" id="IPR023210">
    <property type="entry name" value="NADP_OxRdtase_dom"/>
</dbReference>
<dbReference type="FunFam" id="3.20.20.100:FF:000002">
    <property type="entry name" value="2,5-diketo-D-gluconic acid reductase A"/>
    <property type="match status" value="1"/>
</dbReference>
<dbReference type="EMBL" id="JAVHJO010000018">
    <property type="protein sequence ID" value="KAK6524255.1"/>
    <property type="molecule type" value="Genomic_DNA"/>
</dbReference>
<dbReference type="PANTHER" id="PTHR43827:SF13">
    <property type="entry name" value="ALDO_KETO REDUCTASE FAMILY PROTEIN"/>
    <property type="match status" value="1"/>
</dbReference>
<feature type="active site" description="Proton donor" evidence="2">
    <location>
        <position position="60"/>
    </location>
</feature>
<evidence type="ECO:0000256" key="1">
    <source>
        <dbReference type="ARBA" id="ARBA00023002"/>
    </source>
</evidence>
<evidence type="ECO:0000256" key="3">
    <source>
        <dbReference type="PIRSR" id="PIRSR000097-2"/>
    </source>
</evidence>
<dbReference type="CDD" id="cd19071">
    <property type="entry name" value="AKR_AKR1-5-like"/>
    <property type="match status" value="1"/>
</dbReference>
<dbReference type="PRINTS" id="PR00069">
    <property type="entry name" value="ALDKETRDTASE"/>
</dbReference>
<dbReference type="Proteomes" id="UP001365542">
    <property type="component" value="Unassembled WGS sequence"/>
</dbReference>
<organism evidence="6 7">
    <name type="scientific">Orbilia ellipsospora</name>
    <dbReference type="NCBI Taxonomy" id="2528407"/>
    <lineage>
        <taxon>Eukaryota</taxon>
        <taxon>Fungi</taxon>
        <taxon>Dikarya</taxon>
        <taxon>Ascomycota</taxon>
        <taxon>Pezizomycotina</taxon>
        <taxon>Orbiliomycetes</taxon>
        <taxon>Orbiliales</taxon>
        <taxon>Orbiliaceae</taxon>
        <taxon>Orbilia</taxon>
    </lineage>
</organism>
<keyword evidence="1" id="KW-0560">Oxidoreductase</keyword>
<feature type="site" description="Lowers pKa of active site Tyr" evidence="4">
    <location>
        <position position="90"/>
    </location>
</feature>
<dbReference type="Pfam" id="PF00248">
    <property type="entry name" value="Aldo_ket_red"/>
    <property type="match status" value="1"/>
</dbReference>
<evidence type="ECO:0000313" key="6">
    <source>
        <dbReference type="EMBL" id="KAK6524255.1"/>
    </source>
</evidence>
<dbReference type="Gene3D" id="3.20.20.100">
    <property type="entry name" value="NADP-dependent oxidoreductase domain"/>
    <property type="match status" value="1"/>
</dbReference>
<evidence type="ECO:0000313" key="7">
    <source>
        <dbReference type="Proteomes" id="UP001365542"/>
    </source>
</evidence>
<protein>
    <recommendedName>
        <fullName evidence="5">NADP-dependent oxidoreductase domain-containing protein</fullName>
    </recommendedName>
</protein>
<dbReference type="InterPro" id="IPR036812">
    <property type="entry name" value="NAD(P)_OxRdtase_dom_sf"/>
</dbReference>
<accession>A0AAV9WSA9</accession>
<dbReference type="InterPro" id="IPR020471">
    <property type="entry name" value="AKR"/>
</dbReference>
<comment type="caution">
    <text evidence="6">The sequence shown here is derived from an EMBL/GenBank/DDBJ whole genome shotgun (WGS) entry which is preliminary data.</text>
</comment>
<evidence type="ECO:0000259" key="5">
    <source>
        <dbReference type="Pfam" id="PF00248"/>
    </source>
</evidence>
<proteinExistence type="predicted"/>
<dbReference type="PANTHER" id="PTHR43827">
    <property type="entry name" value="2,5-DIKETO-D-GLUCONIC ACID REDUCTASE"/>
    <property type="match status" value="1"/>
</dbReference>
<dbReference type="SUPFAM" id="SSF51430">
    <property type="entry name" value="NAD(P)-linked oxidoreductase"/>
    <property type="match status" value="1"/>
</dbReference>
<reference evidence="6 7" key="1">
    <citation type="submission" date="2019-10" db="EMBL/GenBank/DDBJ databases">
        <authorList>
            <person name="Palmer J.M."/>
        </authorList>
    </citation>
    <scope>NUCLEOTIDE SEQUENCE [LARGE SCALE GENOMIC DNA]</scope>
    <source>
        <strain evidence="6 7">TWF694</strain>
    </source>
</reference>
<feature type="binding site" evidence="3">
    <location>
        <position position="122"/>
    </location>
    <ligand>
        <name>substrate</name>
    </ligand>
</feature>
<dbReference type="GO" id="GO:0016616">
    <property type="term" value="F:oxidoreductase activity, acting on the CH-OH group of donors, NAD or NADP as acceptor"/>
    <property type="evidence" value="ECO:0007669"/>
    <property type="project" value="UniProtKB-ARBA"/>
</dbReference>